<feature type="domain" description="3-deoxy-D-manno-octulosonic-acid transferase N-terminal" evidence="8">
    <location>
        <begin position="47"/>
        <end position="208"/>
    </location>
</feature>
<keyword evidence="10" id="KW-1185">Reference proteome</keyword>
<evidence type="ECO:0000313" key="10">
    <source>
        <dbReference type="Proteomes" id="UP001598114"/>
    </source>
</evidence>
<dbReference type="PANTHER" id="PTHR42755:SF1">
    <property type="entry name" value="3-DEOXY-D-MANNO-OCTULOSONIC ACID TRANSFERASE, MITOCHONDRIAL-RELATED"/>
    <property type="match status" value="1"/>
</dbReference>
<dbReference type="EMBL" id="JBBKYA010000003">
    <property type="protein sequence ID" value="MFD3276115.1"/>
    <property type="molecule type" value="Genomic_DNA"/>
</dbReference>
<keyword evidence="7" id="KW-0448">Lipopolysaccharide biosynthesis</keyword>
<dbReference type="EC" id="2.4.99.12" evidence="2 7"/>
<comment type="subcellular location">
    <subcellularLocation>
        <location evidence="7">Cell membrane</location>
    </subcellularLocation>
</comment>
<dbReference type="InterPro" id="IPR039901">
    <property type="entry name" value="Kdotransferase"/>
</dbReference>
<gene>
    <name evidence="9" type="ORF">SKC38_07745</name>
</gene>
<evidence type="ECO:0000256" key="4">
    <source>
        <dbReference type="ARBA" id="ARBA00022679"/>
    </source>
</evidence>
<evidence type="ECO:0000256" key="3">
    <source>
        <dbReference type="ARBA" id="ARBA00019077"/>
    </source>
</evidence>
<dbReference type="Gene3D" id="3.40.50.11720">
    <property type="entry name" value="3-Deoxy-D-manno-octulosonic-acid transferase, N-terminal domain"/>
    <property type="match status" value="1"/>
</dbReference>
<comment type="catalytic activity">
    <reaction evidence="6 7">
        <text>lipid IVA (E. coli) + CMP-3-deoxy-beta-D-manno-octulosonate = alpha-Kdo-(2-&gt;6)-lipid IVA (E. coli) + CMP + H(+)</text>
        <dbReference type="Rhea" id="RHEA:28066"/>
        <dbReference type="ChEBI" id="CHEBI:15378"/>
        <dbReference type="ChEBI" id="CHEBI:58603"/>
        <dbReference type="ChEBI" id="CHEBI:60364"/>
        <dbReference type="ChEBI" id="CHEBI:60377"/>
        <dbReference type="ChEBI" id="CHEBI:85987"/>
        <dbReference type="EC" id="2.4.99.12"/>
    </reaction>
</comment>
<comment type="similarity">
    <text evidence="7">Belongs to the glycosyltransferase group 1 family.</text>
</comment>
<dbReference type="SUPFAM" id="SSF53756">
    <property type="entry name" value="UDP-Glycosyltransferase/glycogen phosphorylase"/>
    <property type="match status" value="1"/>
</dbReference>
<accession>A0ABW6D266</accession>
<evidence type="ECO:0000256" key="2">
    <source>
        <dbReference type="ARBA" id="ARBA00012621"/>
    </source>
</evidence>
<evidence type="ECO:0000256" key="1">
    <source>
        <dbReference type="ARBA" id="ARBA00004713"/>
    </source>
</evidence>
<dbReference type="PANTHER" id="PTHR42755">
    <property type="entry name" value="3-DEOXY-MANNO-OCTULOSONATE CYTIDYLYLTRANSFERASE"/>
    <property type="match status" value="1"/>
</dbReference>
<keyword evidence="7" id="KW-1003">Cell membrane</keyword>
<evidence type="ECO:0000259" key="8">
    <source>
        <dbReference type="Pfam" id="PF04413"/>
    </source>
</evidence>
<name>A0ABW6D266_9BACT</name>
<keyword evidence="7" id="KW-0472">Membrane</keyword>
<comment type="caution">
    <text evidence="9">The sequence shown here is derived from an EMBL/GenBank/DDBJ whole genome shotgun (WGS) entry which is preliminary data.</text>
</comment>
<comment type="pathway">
    <text evidence="1 7">Bacterial outer membrane biogenesis; LPS core biosynthesis.</text>
</comment>
<dbReference type="Gene3D" id="3.40.50.2000">
    <property type="entry name" value="Glycogen Phosphorylase B"/>
    <property type="match status" value="1"/>
</dbReference>
<evidence type="ECO:0000256" key="5">
    <source>
        <dbReference type="ARBA" id="ARBA00031445"/>
    </source>
</evidence>
<keyword evidence="4 7" id="KW-0808">Transferase</keyword>
<dbReference type="InterPro" id="IPR038107">
    <property type="entry name" value="Glycos_transf_N_sf"/>
</dbReference>
<protein>
    <recommendedName>
        <fullName evidence="3 7">3-deoxy-D-manno-octulosonic acid transferase</fullName>
        <shortName evidence="7">Kdo transferase</shortName>
        <ecNumber evidence="2 7">2.4.99.12</ecNumber>
    </recommendedName>
    <alternativeName>
        <fullName evidence="5 7">Lipid IV(A) 3-deoxy-D-manno-octulosonic acid transferase</fullName>
    </alternativeName>
</protein>
<comment type="function">
    <text evidence="7">Involved in lipopolysaccharide (LPS) biosynthesis. Catalyzes the transfer of 3-deoxy-D-manno-octulosonate (Kdo) residue(s) from CMP-Kdo to lipid IV(A), the tetraacyldisaccharide-1,4'-bisphosphate precursor of lipid A.</text>
</comment>
<sequence length="413" mass="47512">MIVCLYSFALFLYRQLVRLVSYVKPKAQLWNEGQNSVWEGLEKALSHNTRPVVWFHTASLGEYEQGKPVMEAYRAQYPDHFILVTFFSPSGYEVRKNAKDIDFVSYLPLDGAQTSERFLHLVKPKVAIFVKYELWYFYLRGLRKRSIPTILISAIFRPNQVFFAWYGRFFRSLLTCFTQIFVQDASSKALLDGIGLEQVQVGGDTRFDRVVQHLRHPKPWSVLDQFIDNRAFMVLGSVWQADMDVLIPLINSKEFPFQWVIVPHEIHADEMKRWESAIQLPVQYSKDAAVSGAQVLIVNEVGYLAQIYRGASFAYIGGAFGAGLHNTLEASVYGPTVFFGNKNYTKFKEARDLVEFGLAYPIEDTVSLKNKMHEIYDAEDVFVNKQVQARTFVALQAGATQKIMNYLNEKPWN</sequence>
<dbReference type="Pfam" id="PF04413">
    <property type="entry name" value="Glycos_transf_N"/>
    <property type="match status" value="1"/>
</dbReference>
<evidence type="ECO:0000313" key="9">
    <source>
        <dbReference type="EMBL" id="MFD3276115.1"/>
    </source>
</evidence>
<evidence type="ECO:0000256" key="6">
    <source>
        <dbReference type="ARBA" id="ARBA00049183"/>
    </source>
</evidence>
<proteinExistence type="inferred from homology"/>
<reference evidence="9 10" key="1">
    <citation type="submission" date="2024-03" db="EMBL/GenBank/DDBJ databases">
        <title>Aquirufa genome sequencing.</title>
        <authorList>
            <person name="Pitt A."/>
            <person name="Hahn M.W."/>
        </authorList>
    </citation>
    <scope>NUCLEOTIDE SEQUENCE [LARGE SCALE GENOMIC DNA]</scope>
    <source>
        <strain evidence="9 10">PLAD-142S6K</strain>
    </source>
</reference>
<evidence type="ECO:0000256" key="7">
    <source>
        <dbReference type="RuleBase" id="RU365103"/>
    </source>
</evidence>
<dbReference type="Proteomes" id="UP001598114">
    <property type="component" value="Unassembled WGS sequence"/>
</dbReference>
<organism evidence="9 10">
    <name type="scientific">Aquirufa echingensis</name>
    <dbReference type="NCBI Taxonomy" id="3096516"/>
    <lineage>
        <taxon>Bacteria</taxon>
        <taxon>Pseudomonadati</taxon>
        <taxon>Bacteroidota</taxon>
        <taxon>Cytophagia</taxon>
        <taxon>Cytophagales</taxon>
        <taxon>Flectobacillaceae</taxon>
        <taxon>Aquirufa</taxon>
    </lineage>
</organism>
<dbReference type="InterPro" id="IPR007507">
    <property type="entry name" value="Glycos_transf_N"/>
</dbReference>